<dbReference type="EMBL" id="UINC01077061">
    <property type="protein sequence ID" value="SVC16821.1"/>
    <property type="molecule type" value="Genomic_DNA"/>
</dbReference>
<dbReference type="SUPFAM" id="SSF53474">
    <property type="entry name" value="alpha/beta-Hydrolases"/>
    <property type="match status" value="1"/>
</dbReference>
<gene>
    <name evidence="1" type="ORF">METZ01_LOCUS269675</name>
</gene>
<name>A0A382K2B7_9ZZZZ</name>
<sequence>RIGVAGNSLGGAKVTWMLALDTRLKLALVSGWAVSDYMTQTGKFCTRIPNQRLRERCDWPEFLSLAAPHCAVLFLNGDADTIIDREGDGTAWEGTQRALADASPNFDDGRLACWFEPDGGHRPYHGYKVALEWIHRHLGTPGWTLEQIRELPTVNSGQWCDGQGIELEKLYGTPLHQRGATLPDLGLKHIPHDLACLRPDEIGNPQYTLEGWLDSFEARS</sequence>
<feature type="non-terminal residue" evidence="1">
    <location>
        <position position="1"/>
    </location>
</feature>
<evidence type="ECO:0000313" key="1">
    <source>
        <dbReference type="EMBL" id="SVC16821.1"/>
    </source>
</evidence>
<dbReference type="AlphaFoldDB" id="A0A382K2B7"/>
<dbReference type="InterPro" id="IPR029058">
    <property type="entry name" value="AB_hydrolase_fold"/>
</dbReference>
<reference evidence="1" key="1">
    <citation type="submission" date="2018-05" db="EMBL/GenBank/DDBJ databases">
        <authorList>
            <person name="Lanie J.A."/>
            <person name="Ng W.-L."/>
            <person name="Kazmierczak K.M."/>
            <person name="Andrzejewski T.M."/>
            <person name="Davidsen T.M."/>
            <person name="Wayne K.J."/>
            <person name="Tettelin H."/>
            <person name="Glass J.I."/>
            <person name="Rusch D."/>
            <person name="Podicherti R."/>
            <person name="Tsui H.-C.T."/>
            <person name="Winkler M.E."/>
        </authorList>
    </citation>
    <scope>NUCLEOTIDE SEQUENCE</scope>
</reference>
<evidence type="ECO:0008006" key="2">
    <source>
        <dbReference type="Google" id="ProtNLM"/>
    </source>
</evidence>
<accession>A0A382K2B7</accession>
<protein>
    <recommendedName>
        <fullName evidence="2">Peptidase S9 prolyl oligopeptidase catalytic domain-containing protein</fullName>
    </recommendedName>
</protein>
<dbReference type="Gene3D" id="3.40.50.1820">
    <property type="entry name" value="alpha/beta hydrolase"/>
    <property type="match status" value="1"/>
</dbReference>
<proteinExistence type="predicted"/>
<organism evidence="1">
    <name type="scientific">marine metagenome</name>
    <dbReference type="NCBI Taxonomy" id="408172"/>
    <lineage>
        <taxon>unclassified sequences</taxon>
        <taxon>metagenomes</taxon>
        <taxon>ecological metagenomes</taxon>
    </lineage>
</organism>